<dbReference type="Pfam" id="PF18928">
    <property type="entry name" value="DUF5677"/>
    <property type="match status" value="1"/>
</dbReference>
<evidence type="ECO:0000313" key="2">
    <source>
        <dbReference type="Proteomes" id="UP001262754"/>
    </source>
</evidence>
<dbReference type="InterPro" id="IPR043733">
    <property type="entry name" value="DUF5677"/>
</dbReference>
<sequence length="266" mass="29233">MSDNPFVKNGFLADAASEWIADYRAANAAWFTLATDLSEILQEVAFLATEQCHGTSFERDTVAAFLLLRGLQTFQGAVVMAERGMAVESRILTRSLLEDAFCMAGLHDNPDDLLKMIRDDHDASRKGKAKVILHNGIEGADARALNDLIKEIQGVSYFSPEAASKLGPLKRQYLLYKQISDDAAHPSANSLKRHMNVASDRSGWNYRWGPNTDEEIKDALNAAILCAIPLGVAITQMLDMTELNSKLGDVAEQYRKLAFHSGEGEG</sequence>
<protein>
    <recommendedName>
        <fullName evidence="3">AbiV family abortive infection protein</fullName>
    </recommendedName>
</protein>
<gene>
    <name evidence="1" type="ORF">J2800_001048</name>
</gene>
<dbReference type="EMBL" id="JAVDRL010000003">
    <property type="protein sequence ID" value="MDR6530312.1"/>
    <property type="molecule type" value="Genomic_DNA"/>
</dbReference>
<keyword evidence="2" id="KW-1185">Reference proteome</keyword>
<proteinExistence type="predicted"/>
<name>A0ABU1MVU7_9CAUL</name>
<evidence type="ECO:0008006" key="3">
    <source>
        <dbReference type="Google" id="ProtNLM"/>
    </source>
</evidence>
<reference evidence="1 2" key="1">
    <citation type="submission" date="2023-07" db="EMBL/GenBank/DDBJ databases">
        <title>Sorghum-associated microbial communities from plants grown in Nebraska, USA.</title>
        <authorList>
            <person name="Schachtman D."/>
        </authorList>
    </citation>
    <scope>NUCLEOTIDE SEQUENCE [LARGE SCALE GENOMIC DNA]</scope>
    <source>
        <strain evidence="1 2">DS2154</strain>
    </source>
</reference>
<organism evidence="1 2">
    <name type="scientific">Caulobacter rhizosphaerae</name>
    <dbReference type="NCBI Taxonomy" id="2010972"/>
    <lineage>
        <taxon>Bacteria</taxon>
        <taxon>Pseudomonadati</taxon>
        <taxon>Pseudomonadota</taxon>
        <taxon>Alphaproteobacteria</taxon>
        <taxon>Caulobacterales</taxon>
        <taxon>Caulobacteraceae</taxon>
        <taxon>Caulobacter</taxon>
    </lineage>
</organism>
<comment type="caution">
    <text evidence="1">The sequence shown here is derived from an EMBL/GenBank/DDBJ whole genome shotgun (WGS) entry which is preliminary data.</text>
</comment>
<dbReference type="Proteomes" id="UP001262754">
    <property type="component" value="Unassembled WGS sequence"/>
</dbReference>
<accession>A0ABU1MVU7</accession>
<evidence type="ECO:0000313" key="1">
    <source>
        <dbReference type="EMBL" id="MDR6530312.1"/>
    </source>
</evidence>
<dbReference type="RefSeq" id="WP_310029825.1">
    <property type="nucleotide sequence ID" value="NZ_JAVDRL010000003.1"/>
</dbReference>